<dbReference type="RefSeq" id="WP_376999126.1">
    <property type="nucleotide sequence ID" value="NZ_JBHSLC010000111.1"/>
</dbReference>
<protein>
    <submittedName>
        <fullName evidence="1">Uncharacterized protein</fullName>
    </submittedName>
</protein>
<proteinExistence type="predicted"/>
<name>A0ABW0GEN6_9PROT</name>
<dbReference type="Proteomes" id="UP001596166">
    <property type="component" value="Unassembled WGS sequence"/>
</dbReference>
<evidence type="ECO:0000313" key="1">
    <source>
        <dbReference type="EMBL" id="MFC5359251.1"/>
    </source>
</evidence>
<reference evidence="2" key="1">
    <citation type="journal article" date="2019" name="Int. J. Syst. Evol. Microbiol.">
        <title>The Global Catalogue of Microorganisms (GCM) 10K type strain sequencing project: providing services to taxonomists for standard genome sequencing and annotation.</title>
        <authorList>
            <consortium name="The Broad Institute Genomics Platform"/>
            <consortium name="The Broad Institute Genome Sequencing Center for Infectious Disease"/>
            <person name="Wu L."/>
            <person name="Ma J."/>
        </authorList>
    </citation>
    <scope>NUCLEOTIDE SEQUENCE [LARGE SCALE GENOMIC DNA]</scope>
    <source>
        <strain evidence="2">CCUG 58760</strain>
    </source>
</reference>
<evidence type="ECO:0000313" key="2">
    <source>
        <dbReference type="Proteomes" id="UP001596166"/>
    </source>
</evidence>
<gene>
    <name evidence="1" type="ORF">ACFPMG_30070</name>
</gene>
<accession>A0ABW0GEN6</accession>
<sequence>MIKDETTAGDIADVSRTFIAERYGGKGIAENGGGARCGYDGAVQIKGIGPNPLVGEGVGAAHSDGAMSVRDGLYEALWSEIMETVLPFGCVGIIGVLGTGLDCVDHISGERRRRGLLIRQPCIRPAHFQRALTFRPCGSFADMTGTDAIRVRTAISKLATRLPRPEGVTDAAWRDLSFSGACRVGLEELARRLAIQMAVCQSRFLKSGTSPSNVSMDGRLLDFTSLTSVHPSDVRAGDGSASKYDLMWSEHMFLLEGLLEIAFHVGKAAQKQAFQEMPPPDLIMVRFLRTFELSLCREFLFLCGFPAFVVDACQGPEMFDLGRIVIAIFQRYATGIAMTGGNRLLLGADDSLFGEIVLRLLAGDDAGRSSIMDDFMFGHHLRRDLITAFDRAFQAVHPVFADGRTNRSSLARAMLINVTRASRSRSFLRKAVMMETIARFAETRAEEEAVSEDIQSYFSRTRSLARVHLENGPEPDVLFWADQGAGQDVEIRYNLSTGLFERRSDGMVKSCPAEHLMQCEDDLQGMNSVYGSRFWELFMSLGDER</sequence>
<keyword evidence="2" id="KW-1185">Reference proteome</keyword>
<comment type="caution">
    <text evidence="1">The sequence shown here is derived from an EMBL/GenBank/DDBJ whole genome shotgun (WGS) entry which is preliminary data.</text>
</comment>
<dbReference type="EMBL" id="JBHSLC010000111">
    <property type="protein sequence ID" value="MFC5359251.1"/>
    <property type="molecule type" value="Genomic_DNA"/>
</dbReference>
<organism evidence="1 2">
    <name type="scientific">Azospirillum himalayense</name>
    <dbReference type="NCBI Taxonomy" id="654847"/>
    <lineage>
        <taxon>Bacteria</taxon>
        <taxon>Pseudomonadati</taxon>
        <taxon>Pseudomonadota</taxon>
        <taxon>Alphaproteobacteria</taxon>
        <taxon>Rhodospirillales</taxon>
        <taxon>Azospirillaceae</taxon>
        <taxon>Azospirillum</taxon>
    </lineage>
</organism>